<reference evidence="10" key="1">
    <citation type="submission" date="2016-01" db="EMBL/GenBank/DDBJ databases">
        <authorList>
            <person name="Peeters C."/>
        </authorList>
    </citation>
    <scope>NUCLEOTIDE SEQUENCE [LARGE SCALE GENOMIC DNA]</scope>
    <source>
        <strain evidence="10">LMG 29323</strain>
    </source>
</reference>
<dbReference type="AlphaFoldDB" id="A0A158E5K4"/>
<dbReference type="PANTHER" id="PTHR43357:SF4">
    <property type="entry name" value="INNER MEMBRANE ABC TRANSPORTER PERMEASE PROTEIN YDCV"/>
    <property type="match status" value="1"/>
</dbReference>
<feature type="transmembrane region" description="Helical" evidence="8">
    <location>
        <begin position="188"/>
        <end position="210"/>
    </location>
</feature>
<dbReference type="InterPro" id="IPR000515">
    <property type="entry name" value="MetI-like"/>
</dbReference>
<evidence type="ECO:0000256" key="8">
    <source>
        <dbReference type="RuleBase" id="RU363032"/>
    </source>
</evidence>
<organism evidence="10 11">
    <name type="scientific">Caballeronia pedi</name>
    <dbReference type="NCBI Taxonomy" id="1777141"/>
    <lineage>
        <taxon>Bacteria</taxon>
        <taxon>Pseudomonadati</taxon>
        <taxon>Pseudomonadota</taxon>
        <taxon>Betaproteobacteria</taxon>
        <taxon>Burkholderiales</taxon>
        <taxon>Burkholderiaceae</taxon>
        <taxon>Caballeronia</taxon>
    </lineage>
</organism>
<evidence type="ECO:0000256" key="1">
    <source>
        <dbReference type="ARBA" id="ARBA00004429"/>
    </source>
</evidence>
<dbReference type="PANTHER" id="PTHR43357">
    <property type="entry name" value="INNER MEMBRANE ABC TRANSPORTER PERMEASE PROTEIN YDCV"/>
    <property type="match status" value="1"/>
</dbReference>
<dbReference type="InterPro" id="IPR035906">
    <property type="entry name" value="MetI-like_sf"/>
</dbReference>
<evidence type="ECO:0000256" key="4">
    <source>
        <dbReference type="ARBA" id="ARBA00022519"/>
    </source>
</evidence>
<evidence type="ECO:0000256" key="5">
    <source>
        <dbReference type="ARBA" id="ARBA00022692"/>
    </source>
</evidence>
<keyword evidence="11" id="KW-1185">Reference proteome</keyword>
<feature type="transmembrane region" description="Helical" evidence="8">
    <location>
        <begin position="147"/>
        <end position="167"/>
    </location>
</feature>
<gene>
    <name evidence="10" type="ORF">AWB80_08279</name>
</gene>
<keyword evidence="5 8" id="KW-0812">Transmembrane</keyword>
<dbReference type="STRING" id="1777141.AWB80_08279"/>
<dbReference type="RefSeq" id="WP_061180431.1">
    <property type="nucleotide sequence ID" value="NZ_FCOE02000074.1"/>
</dbReference>
<evidence type="ECO:0000256" key="6">
    <source>
        <dbReference type="ARBA" id="ARBA00022989"/>
    </source>
</evidence>
<keyword evidence="7 8" id="KW-0472">Membrane</keyword>
<dbReference type="OrthoDB" id="9815533at2"/>
<dbReference type="Proteomes" id="UP000054911">
    <property type="component" value="Unassembled WGS sequence"/>
</dbReference>
<proteinExistence type="inferred from homology"/>
<dbReference type="Pfam" id="PF00528">
    <property type="entry name" value="BPD_transp_1"/>
    <property type="match status" value="1"/>
</dbReference>
<dbReference type="EMBL" id="FCOE02000074">
    <property type="protein sequence ID" value="SAL02118.1"/>
    <property type="molecule type" value="Genomic_DNA"/>
</dbReference>
<comment type="caution">
    <text evidence="10">The sequence shown here is derived from an EMBL/GenBank/DDBJ whole genome shotgun (WGS) entry which is preliminary data.</text>
</comment>
<name>A0A158E5K4_9BURK</name>
<sequence>MRIVPAFEPYARWPEKVWYVALRVLCYGVLAYLVLPIAALVPLSFSADSFLVYPIHRWSLHWYQTLFASDAWWRAIRNSFIVAPGATVLATVLGTLCALGLDRAEFPGKRVLTAIILSPLVAPLVVVAVGMYLFYMKLHLAGTFTGLVIAHALLGAPFVVTTVGAVLKGFNGTLVNASLSLGAGRFETFWRITLPLILPGVLSGALFAFATSFDEVVVTLFLAGPDQATIPRQMFSGIRDSITPTIVALATILVLFSTTLLIVVERLRARGAPRG</sequence>
<comment type="similarity">
    <text evidence="8">Belongs to the binding-protein-dependent transport system permease family.</text>
</comment>
<evidence type="ECO:0000259" key="9">
    <source>
        <dbReference type="PROSITE" id="PS50928"/>
    </source>
</evidence>
<feature type="domain" description="ABC transmembrane type-1" evidence="9">
    <location>
        <begin position="76"/>
        <end position="264"/>
    </location>
</feature>
<dbReference type="GO" id="GO:0055085">
    <property type="term" value="P:transmembrane transport"/>
    <property type="evidence" value="ECO:0007669"/>
    <property type="project" value="InterPro"/>
</dbReference>
<evidence type="ECO:0000313" key="10">
    <source>
        <dbReference type="EMBL" id="SAL02118.1"/>
    </source>
</evidence>
<keyword evidence="3" id="KW-1003">Cell membrane</keyword>
<keyword evidence="2 8" id="KW-0813">Transport</keyword>
<feature type="transmembrane region" description="Helical" evidence="8">
    <location>
        <begin position="80"/>
        <end position="99"/>
    </location>
</feature>
<dbReference type="CDD" id="cd06261">
    <property type="entry name" value="TM_PBP2"/>
    <property type="match status" value="1"/>
</dbReference>
<dbReference type="SUPFAM" id="SSF161098">
    <property type="entry name" value="MetI-like"/>
    <property type="match status" value="1"/>
</dbReference>
<dbReference type="Gene3D" id="1.10.3720.10">
    <property type="entry name" value="MetI-like"/>
    <property type="match status" value="1"/>
</dbReference>
<dbReference type="PROSITE" id="PS50928">
    <property type="entry name" value="ABC_TM1"/>
    <property type="match status" value="1"/>
</dbReference>
<accession>A0A158E5K4</accession>
<dbReference type="GO" id="GO:0005886">
    <property type="term" value="C:plasma membrane"/>
    <property type="evidence" value="ECO:0007669"/>
    <property type="project" value="UniProtKB-SubCell"/>
</dbReference>
<evidence type="ECO:0000256" key="3">
    <source>
        <dbReference type="ARBA" id="ARBA00022475"/>
    </source>
</evidence>
<feature type="transmembrane region" description="Helical" evidence="8">
    <location>
        <begin position="111"/>
        <end position="135"/>
    </location>
</feature>
<feature type="transmembrane region" description="Helical" evidence="8">
    <location>
        <begin position="20"/>
        <end position="45"/>
    </location>
</feature>
<evidence type="ECO:0000313" key="11">
    <source>
        <dbReference type="Proteomes" id="UP000054911"/>
    </source>
</evidence>
<feature type="transmembrane region" description="Helical" evidence="8">
    <location>
        <begin position="242"/>
        <end position="264"/>
    </location>
</feature>
<comment type="subcellular location">
    <subcellularLocation>
        <location evidence="1">Cell inner membrane</location>
        <topology evidence="1">Multi-pass membrane protein</topology>
    </subcellularLocation>
    <subcellularLocation>
        <location evidence="8">Cell membrane</location>
        <topology evidence="8">Multi-pass membrane protein</topology>
    </subcellularLocation>
</comment>
<keyword evidence="4" id="KW-0997">Cell inner membrane</keyword>
<evidence type="ECO:0000256" key="7">
    <source>
        <dbReference type="ARBA" id="ARBA00023136"/>
    </source>
</evidence>
<keyword evidence="6 8" id="KW-1133">Transmembrane helix</keyword>
<evidence type="ECO:0000256" key="2">
    <source>
        <dbReference type="ARBA" id="ARBA00022448"/>
    </source>
</evidence>
<protein>
    <submittedName>
        <fullName evidence="10">ABC transporter membrane protein</fullName>
    </submittedName>
</protein>